<dbReference type="InterPro" id="IPR018232">
    <property type="entry name" value="Glyco_hydro_37_CS"/>
</dbReference>
<name>A0A3P6SAN1_ANISI</name>
<keyword evidence="5 7" id="KW-0378">Hydrolase</keyword>
<dbReference type="PRINTS" id="PR00744">
    <property type="entry name" value="GLHYDRLASE37"/>
</dbReference>
<dbReference type="PANTHER" id="PTHR23403">
    <property type="entry name" value="TREHALASE"/>
    <property type="match status" value="1"/>
</dbReference>
<dbReference type="AlphaFoldDB" id="A0A3P6SAN1"/>
<evidence type="ECO:0000313" key="8">
    <source>
        <dbReference type="EMBL" id="VDK52684.1"/>
    </source>
</evidence>
<sequence>MLHAVMMLHLYTDSKAFVDKPLKTSAKSIMAEFTRRFPGKITYGDREKVREFVHEFFHPISQEMSHCDLPDWQENPPKLSHIRDPRLNEFALTLNKIWSKLCRQMPKEVVSGANTHSLIYVPNHFWLLVRLSESFAFRQSFSYSGLHETTKAMLENFQHMIEKFGFIPNGGRLYYLRRSQPPFFIPMVNEYYAETKDEDTVAELFAAMETEFGYWTKRRRVKVTINKKDYNMFQYRAESNVPRNRDSAFLVHSSLGKNVCSTMSEIGYFAKLPSVQKFLGSRSNPTLVDSPFIHFENQFGHLLGYIVDNYIRCACTVFDCPPKSDSKPHPNLRPESYREDYLIAEKLRNDSKHKLWRNIASAAESGECEKAKKYKQMYRKFMKDFWEVFYDKKEGAWYDYNIRGGYLNDAAYPTMIVPLFTQCYDEKNNSRMLLDVHETLRRRGLLNFVAGVPTSLKKGTDQQWDYPNGWAPLNHMVIEGLRKSGEPELQKTALELATKWVSKNYAVYKKQGTMWEKYDVTMNRPARGGEYENQEGFGWTNGVILDLLTTYANVMKLNESALLDNNNGTEESDYEAEWDDFLKRYNLTRSTSKASSSICIYIFTTLFLHTVVYSHYQLS</sequence>
<dbReference type="Gene3D" id="1.50.10.10">
    <property type="match status" value="3"/>
</dbReference>
<accession>A0A3P6SAN1</accession>
<organism evidence="8 9">
    <name type="scientific">Anisakis simplex</name>
    <name type="common">Herring worm</name>
    <dbReference type="NCBI Taxonomy" id="6269"/>
    <lineage>
        <taxon>Eukaryota</taxon>
        <taxon>Metazoa</taxon>
        <taxon>Ecdysozoa</taxon>
        <taxon>Nematoda</taxon>
        <taxon>Chromadorea</taxon>
        <taxon>Rhabditida</taxon>
        <taxon>Spirurina</taxon>
        <taxon>Ascaridomorpha</taxon>
        <taxon>Ascaridoidea</taxon>
        <taxon>Anisakidae</taxon>
        <taxon>Anisakis</taxon>
        <taxon>Anisakis simplex complex</taxon>
    </lineage>
</organism>
<evidence type="ECO:0000256" key="4">
    <source>
        <dbReference type="ARBA" id="ARBA00019905"/>
    </source>
</evidence>
<dbReference type="OrthoDB" id="3542292at2759"/>
<evidence type="ECO:0000256" key="2">
    <source>
        <dbReference type="ARBA" id="ARBA00005615"/>
    </source>
</evidence>
<keyword evidence="6 7" id="KW-0326">Glycosidase</keyword>
<evidence type="ECO:0000313" key="9">
    <source>
        <dbReference type="Proteomes" id="UP000267096"/>
    </source>
</evidence>
<evidence type="ECO:0000256" key="3">
    <source>
        <dbReference type="ARBA" id="ARBA00012757"/>
    </source>
</evidence>
<dbReference type="PANTHER" id="PTHR23403:SF1">
    <property type="entry name" value="TREHALASE"/>
    <property type="match status" value="1"/>
</dbReference>
<dbReference type="GO" id="GO:0004555">
    <property type="term" value="F:alpha,alpha-trehalase activity"/>
    <property type="evidence" value="ECO:0007669"/>
    <property type="project" value="UniProtKB-EC"/>
</dbReference>
<dbReference type="Proteomes" id="UP000267096">
    <property type="component" value="Unassembled WGS sequence"/>
</dbReference>
<gene>
    <name evidence="8" type="ORF">ASIM_LOCUS14535</name>
</gene>
<dbReference type="GO" id="GO:0005993">
    <property type="term" value="P:trehalose catabolic process"/>
    <property type="evidence" value="ECO:0007669"/>
    <property type="project" value="TreeGrafter"/>
</dbReference>
<reference evidence="8 9" key="1">
    <citation type="submission" date="2018-11" db="EMBL/GenBank/DDBJ databases">
        <authorList>
            <consortium name="Pathogen Informatics"/>
        </authorList>
    </citation>
    <scope>NUCLEOTIDE SEQUENCE [LARGE SCALE GENOMIC DNA]</scope>
</reference>
<dbReference type="PROSITE" id="PS00928">
    <property type="entry name" value="TREHALASE_2"/>
    <property type="match status" value="1"/>
</dbReference>
<comment type="similarity">
    <text evidence="2 7">Belongs to the glycosyl hydrolase 37 family.</text>
</comment>
<dbReference type="Pfam" id="PF01204">
    <property type="entry name" value="Trehalase"/>
    <property type="match status" value="2"/>
</dbReference>
<evidence type="ECO:0000256" key="7">
    <source>
        <dbReference type="RuleBase" id="RU361180"/>
    </source>
</evidence>
<dbReference type="EC" id="3.2.1.28" evidence="3 7"/>
<evidence type="ECO:0000256" key="6">
    <source>
        <dbReference type="ARBA" id="ARBA00023295"/>
    </source>
</evidence>
<evidence type="ECO:0000256" key="1">
    <source>
        <dbReference type="ARBA" id="ARBA00001576"/>
    </source>
</evidence>
<dbReference type="InterPro" id="IPR001661">
    <property type="entry name" value="Glyco_hydro_37"/>
</dbReference>
<protein>
    <recommendedName>
        <fullName evidence="4 7">Trehalase</fullName>
        <ecNumber evidence="3 7">3.2.1.28</ecNumber>
    </recommendedName>
    <alternativeName>
        <fullName evidence="7">Alpha-trehalose glucohydrolase</fullName>
    </alternativeName>
</protein>
<proteinExistence type="inferred from homology"/>
<dbReference type="EMBL" id="UYRR01031802">
    <property type="protein sequence ID" value="VDK52684.1"/>
    <property type="molecule type" value="Genomic_DNA"/>
</dbReference>
<dbReference type="InterPro" id="IPR008928">
    <property type="entry name" value="6-hairpin_glycosidase_sf"/>
</dbReference>
<evidence type="ECO:0000256" key="5">
    <source>
        <dbReference type="ARBA" id="ARBA00022801"/>
    </source>
</evidence>
<comment type="catalytic activity">
    <reaction evidence="1 7">
        <text>alpha,alpha-trehalose + H2O = alpha-D-glucose + beta-D-glucose</text>
        <dbReference type="Rhea" id="RHEA:32675"/>
        <dbReference type="ChEBI" id="CHEBI:15377"/>
        <dbReference type="ChEBI" id="CHEBI:15903"/>
        <dbReference type="ChEBI" id="CHEBI:16551"/>
        <dbReference type="ChEBI" id="CHEBI:17925"/>
        <dbReference type="EC" id="3.2.1.28"/>
    </reaction>
</comment>
<keyword evidence="9" id="KW-1185">Reference proteome</keyword>
<dbReference type="SUPFAM" id="SSF48208">
    <property type="entry name" value="Six-hairpin glycosidases"/>
    <property type="match status" value="2"/>
</dbReference>
<dbReference type="InterPro" id="IPR012341">
    <property type="entry name" value="6hp_glycosidase-like_sf"/>
</dbReference>